<gene>
    <name evidence="2" type="ORF">SD37_09990</name>
</gene>
<dbReference type="KEGG" id="aori:SD37_09990"/>
<feature type="region of interest" description="Disordered" evidence="1">
    <location>
        <begin position="110"/>
        <end position="137"/>
    </location>
</feature>
<dbReference type="AlphaFoldDB" id="A0A193BUT6"/>
<proteinExistence type="predicted"/>
<evidence type="ECO:0000313" key="2">
    <source>
        <dbReference type="EMBL" id="ANN15940.1"/>
    </source>
</evidence>
<feature type="compositionally biased region" description="Polar residues" evidence="1">
    <location>
        <begin position="110"/>
        <end position="125"/>
    </location>
</feature>
<organism evidence="2 3">
    <name type="scientific">Amycolatopsis orientalis</name>
    <name type="common">Nocardia orientalis</name>
    <dbReference type="NCBI Taxonomy" id="31958"/>
    <lineage>
        <taxon>Bacteria</taxon>
        <taxon>Bacillati</taxon>
        <taxon>Actinomycetota</taxon>
        <taxon>Actinomycetes</taxon>
        <taxon>Pseudonocardiales</taxon>
        <taxon>Pseudonocardiaceae</taxon>
        <taxon>Amycolatopsis</taxon>
    </lineage>
</organism>
<sequence>MATETSESLDHLRRCAIDGCAWRGLCPDHDIDVHIDADLNRLMRLRPFGAGRKHQRSAAHYAQSHRGKFAVTVTTIEERRKNPPVTVRRKRRIVHPDTLAAIRELTASLRYQRTDPSASPRTEAQQVAEERDQVSPAVEPVFVESQPDSMQEPEPVKPSPALLAHLRRPVADEPAPAPAPAPAPIALPPEVRFEEPASLLTLAGSSSSAALKSAIAAMRKARTQPKHS</sequence>
<dbReference type="RefSeq" id="WP_044851427.1">
    <property type="nucleotide sequence ID" value="NZ_CP016174.1"/>
</dbReference>
<evidence type="ECO:0000313" key="3">
    <source>
        <dbReference type="Proteomes" id="UP000093695"/>
    </source>
</evidence>
<evidence type="ECO:0000256" key="1">
    <source>
        <dbReference type="SAM" id="MobiDB-lite"/>
    </source>
</evidence>
<accession>A0A193BUT6</accession>
<keyword evidence="3" id="KW-1185">Reference proteome</keyword>
<name>A0A193BUT6_AMYOR</name>
<reference evidence="2 3" key="1">
    <citation type="journal article" date="2015" name="Genome Announc.">
        <title>Draft Genome Sequence of Norvancomycin-Producing Strain Amycolatopsis orientalis CPCC200066.</title>
        <authorList>
            <person name="Lei X."/>
            <person name="Yuan F."/>
            <person name="Shi Y."/>
            <person name="Li X."/>
            <person name="Wang L."/>
            <person name="Hong B."/>
        </authorList>
    </citation>
    <scope>NUCLEOTIDE SEQUENCE [LARGE SCALE GENOMIC DNA]</scope>
    <source>
        <strain evidence="2 3">B-37</strain>
    </source>
</reference>
<protein>
    <submittedName>
        <fullName evidence="2">Uncharacterized protein</fullName>
    </submittedName>
</protein>
<dbReference type="EMBL" id="CP016174">
    <property type="protein sequence ID" value="ANN15940.1"/>
    <property type="molecule type" value="Genomic_DNA"/>
</dbReference>
<dbReference type="Proteomes" id="UP000093695">
    <property type="component" value="Chromosome"/>
</dbReference>